<dbReference type="EMBL" id="JANPWB010000002">
    <property type="protein sequence ID" value="KAJ1206386.1"/>
    <property type="molecule type" value="Genomic_DNA"/>
</dbReference>
<evidence type="ECO:0000313" key="2">
    <source>
        <dbReference type="EMBL" id="KAJ1206386.1"/>
    </source>
</evidence>
<organism evidence="2 3">
    <name type="scientific">Pleurodeles waltl</name>
    <name type="common">Iberian ribbed newt</name>
    <dbReference type="NCBI Taxonomy" id="8319"/>
    <lineage>
        <taxon>Eukaryota</taxon>
        <taxon>Metazoa</taxon>
        <taxon>Chordata</taxon>
        <taxon>Craniata</taxon>
        <taxon>Vertebrata</taxon>
        <taxon>Euteleostomi</taxon>
        <taxon>Amphibia</taxon>
        <taxon>Batrachia</taxon>
        <taxon>Caudata</taxon>
        <taxon>Salamandroidea</taxon>
        <taxon>Salamandridae</taxon>
        <taxon>Pleurodelinae</taxon>
        <taxon>Pleurodeles</taxon>
    </lineage>
</organism>
<keyword evidence="3" id="KW-1185">Reference proteome</keyword>
<feature type="compositionally biased region" description="Basic and acidic residues" evidence="1">
    <location>
        <begin position="40"/>
        <end position="59"/>
    </location>
</feature>
<accession>A0AAV7W116</accession>
<feature type="region of interest" description="Disordered" evidence="1">
    <location>
        <begin position="109"/>
        <end position="132"/>
    </location>
</feature>
<sequence>MRGKERAWTCSWAAPPPTEEVESAAARAAIFRLSGTRRVQQQERQEVRDPRGGCRETLRTVDPPHPLPRLSGGEGAGGGRLKRVRHAPWGAGGAGAEGGVLLSPPGIDCFGPLGGTKQGPRPRGTGRDPPIS</sequence>
<comment type="caution">
    <text evidence="2">The sequence shown here is derived from an EMBL/GenBank/DDBJ whole genome shotgun (WGS) entry which is preliminary data.</text>
</comment>
<dbReference type="AlphaFoldDB" id="A0AAV7W116"/>
<protein>
    <submittedName>
        <fullName evidence="2">Uncharacterized protein</fullName>
    </submittedName>
</protein>
<evidence type="ECO:0000256" key="1">
    <source>
        <dbReference type="SAM" id="MobiDB-lite"/>
    </source>
</evidence>
<reference evidence="2" key="1">
    <citation type="journal article" date="2022" name="bioRxiv">
        <title>Sequencing and chromosome-scale assembly of the giantPleurodeles waltlgenome.</title>
        <authorList>
            <person name="Brown T."/>
            <person name="Elewa A."/>
            <person name="Iarovenko S."/>
            <person name="Subramanian E."/>
            <person name="Araus A.J."/>
            <person name="Petzold A."/>
            <person name="Susuki M."/>
            <person name="Suzuki K.-i.T."/>
            <person name="Hayashi T."/>
            <person name="Toyoda A."/>
            <person name="Oliveira C."/>
            <person name="Osipova E."/>
            <person name="Leigh N.D."/>
            <person name="Simon A."/>
            <person name="Yun M.H."/>
        </authorList>
    </citation>
    <scope>NUCLEOTIDE SEQUENCE</scope>
    <source>
        <strain evidence="2">20211129_DDA</strain>
        <tissue evidence="2">Liver</tissue>
    </source>
</reference>
<name>A0AAV7W116_PLEWA</name>
<feature type="region of interest" description="Disordered" evidence="1">
    <location>
        <begin position="37"/>
        <end position="84"/>
    </location>
</feature>
<evidence type="ECO:0000313" key="3">
    <source>
        <dbReference type="Proteomes" id="UP001066276"/>
    </source>
</evidence>
<proteinExistence type="predicted"/>
<gene>
    <name evidence="2" type="ORF">NDU88_001791</name>
</gene>
<feature type="compositionally biased region" description="Low complexity" evidence="1">
    <location>
        <begin position="119"/>
        <end position="132"/>
    </location>
</feature>
<dbReference type="Proteomes" id="UP001066276">
    <property type="component" value="Chromosome 1_2"/>
</dbReference>